<organism evidence="2 3">
    <name type="scientific">Paenibacillus sambharensis</name>
    <dbReference type="NCBI Taxonomy" id="1803190"/>
    <lineage>
        <taxon>Bacteria</taxon>
        <taxon>Bacillati</taxon>
        <taxon>Bacillota</taxon>
        <taxon>Bacilli</taxon>
        <taxon>Bacillales</taxon>
        <taxon>Paenibacillaceae</taxon>
        <taxon>Paenibacillus</taxon>
    </lineage>
</organism>
<feature type="domain" description="Prolow-density lipoprotein receptor-related protein 1-like beta-propeller" evidence="1">
    <location>
        <begin position="537"/>
        <end position="749"/>
    </location>
</feature>
<dbReference type="InterPro" id="IPR032485">
    <property type="entry name" value="LRP1-like_beta_prop"/>
</dbReference>
<dbReference type="InterPro" id="IPR011043">
    <property type="entry name" value="Gal_Oxase/kelch_b-propeller"/>
</dbReference>
<reference evidence="2 3" key="1">
    <citation type="submission" date="2018-06" db="EMBL/GenBank/DDBJ databases">
        <title>Paenibacillus imtechensis sp. nov.</title>
        <authorList>
            <person name="Pinnaka A.K."/>
            <person name="Singh H."/>
            <person name="Kaur M."/>
        </authorList>
    </citation>
    <scope>NUCLEOTIDE SEQUENCE [LARGE SCALE GENOMIC DNA]</scope>
    <source>
        <strain evidence="2 3">SMB1</strain>
    </source>
</reference>
<sequence>MVMSSAKLLYDATARITQQEEYEVNNRLKRSALIISAAAFVLSALIESPVPAAAASVQTSQSIGSFSLIKGLPEGTYIGSTLAYGKSKAAALIQDGSLYSYDRAANTWTRLKGSRVSEGQALALLPDGKILVIGGKSPAVHGYSSNEIYDPASQSFEPAASLPHVIPELPHMKAVTLTDGKILVTASYTQYGVRHARSYLYDAKSNSWSEMDKIAYAGNELVMDQAGNVLSYGGGLHDGFSHGQYYNSKTQHLQTISGLPYVLRFSAAAPLADGTYMLAGGSYGPGASVNPSTAALIFLPQKNQWKVIAFMKEARAYAGAALLPDGRILVVGGQGVNGALHTTEIYNPLTGKWSDGPRMKQRQGSPLVTVLANGSIMVTDVQGGSTSAEILTIKPELSRQKVKYDLNGKAVPLRGKIAATATHFKSGDWIYRAKYMFEHDVDAYSTVGQIKYTRMYMVRENSRTGASEIVLDGSYKFLKFEKGLVYFIQEGYLKKMKLGDRYAEVLKVPAASDSSAAQEDSTFAQHAGMPMQFGYQQFDGEYVYAWWSNGMDPNLPGYPVRYRYTGTDLELLSHTPGTKFRGELVKHGDNLYYLTGNEEGDQEKGYLLHMLRKDGSAEKDLALVDSFQIYNSRIYYSDLKDPIKSVLSAGKLYSMRTDGSDKRLLSSQGAGKLYFQGNTVIFETFDTGTIMRVSTDGRKKEVLLQGNPSRHVYHLTGVTKDYLTYNKHAGSDGRWLGTYKLNLQTLKATRIES</sequence>
<dbReference type="PANTHER" id="PTHR45632:SF14">
    <property type="entry name" value="KELCH-LIKE PROTEIN 33"/>
    <property type="match status" value="1"/>
</dbReference>
<dbReference type="Proteomes" id="UP000249522">
    <property type="component" value="Unassembled WGS sequence"/>
</dbReference>
<dbReference type="InterPro" id="IPR037293">
    <property type="entry name" value="Gal_Oxidase_central_sf"/>
</dbReference>
<evidence type="ECO:0000313" key="2">
    <source>
        <dbReference type="EMBL" id="PZD97514.1"/>
    </source>
</evidence>
<proteinExistence type="predicted"/>
<gene>
    <name evidence="2" type="ORF">DNH61_01155</name>
</gene>
<dbReference type="OrthoDB" id="1937631at2"/>
<evidence type="ECO:0000313" key="3">
    <source>
        <dbReference type="Proteomes" id="UP000249522"/>
    </source>
</evidence>
<keyword evidence="3" id="KW-1185">Reference proteome</keyword>
<name>A0A2W1LSP3_9BACL</name>
<evidence type="ECO:0000259" key="1">
    <source>
        <dbReference type="Pfam" id="PF16472"/>
    </source>
</evidence>
<dbReference type="EMBL" id="QKRB01000010">
    <property type="protein sequence ID" value="PZD97514.1"/>
    <property type="molecule type" value="Genomic_DNA"/>
</dbReference>
<protein>
    <recommendedName>
        <fullName evidence="1">Prolow-density lipoprotein receptor-related protein 1-like beta-propeller domain-containing protein</fullName>
    </recommendedName>
</protein>
<dbReference type="SMART" id="SM00612">
    <property type="entry name" value="Kelch"/>
    <property type="match status" value="3"/>
</dbReference>
<dbReference type="Pfam" id="PF16472">
    <property type="entry name" value="DUF5050"/>
    <property type="match status" value="1"/>
</dbReference>
<comment type="caution">
    <text evidence="2">The sequence shown here is derived from an EMBL/GenBank/DDBJ whole genome shotgun (WGS) entry which is preliminary data.</text>
</comment>
<accession>A0A2W1LSP3</accession>
<dbReference type="AlphaFoldDB" id="A0A2W1LSP3"/>
<dbReference type="Gene3D" id="2.130.10.80">
    <property type="entry name" value="Galactose oxidase/kelch, beta-propeller"/>
    <property type="match status" value="2"/>
</dbReference>
<dbReference type="PANTHER" id="PTHR45632">
    <property type="entry name" value="LD33804P"/>
    <property type="match status" value="1"/>
</dbReference>
<dbReference type="InterPro" id="IPR006652">
    <property type="entry name" value="Kelch_1"/>
</dbReference>
<dbReference type="Pfam" id="PF01344">
    <property type="entry name" value="Kelch_1"/>
    <property type="match status" value="1"/>
</dbReference>
<dbReference type="SUPFAM" id="SSF50965">
    <property type="entry name" value="Galactose oxidase, central domain"/>
    <property type="match status" value="1"/>
</dbReference>